<keyword evidence="2" id="KW-0732">Signal</keyword>
<comment type="caution">
    <text evidence="3">The sequence shown here is derived from an EMBL/GenBank/DDBJ whole genome shotgun (WGS) entry which is preliminary data.</text>
</comment>
<feature type="region of interest" description="Disordered" evidence="1">
    <location>
        <begin position="42"/>
        <end position="103"/>
    </location>
</feature>
<sequence>MNKKRKAIMVMAMFFSVGAASVISAGPAAAMPPNCDFYVCEGQGGGGGGGGTPGGGGGGGGGTPQLPPDGGTPDGGSGGGDRYPDGPPPWDICDIERNAPGCR</sequence>
<name>A0ABW1BKW7_9ACTN</name>
<dbReference type="EMBL" id="JBHSNW010000001">
    <property type="protein sequence ID" value="MFC5813707.1"/>
    <property type="molecule type" value="Genomic_DNA"/>
</dbReference>
<feature type="compositionally biased region" description="Gly residues" evidence="1">
    <location>
        <begin position="42"/>
        <end position="63"/>
    </location>
</feature>
<dbReference type="RefSeq" id="WP_219542967.1">
    <property type="nucleotide sequence ID" value="NZ_JAHKRN010000001.1"/>
</dbReference>
<dbReference type="Proteomes" id="UP001596096">
    <property type="component" value="Unassembled WGS sequence"/>
</dbReference>
<keyword evidence="4" id="KW-1185">Reference proteome</keyword>
<evidence type="ECO:0000313" key="3">
    <source>
        <dbReference type="EMBL" id="MFC5813707.1"/>
    </source>
</evidence>
<evidence type="ECO:0000256" key="1">
    <source>
        <dbReference type="SAM" id="MobiDB-lite"/>
    </source>
</evidence>
<gene>
    <name evidence="3" type="ORF">ACFPUY_01360</name>
</gene>
<reference evidence="4" key="1">
    <citation type="journal article" date="2019" name="Int. J. Syst. Evol. Microbiol.">
        <title>The Global Catalogue of Microorganisms (GCM) 10K type strain sequencing project: providing services to taxonomists for standard genome sequencing and annotation.</title>
        <authorList>
            <consortium name="The Broad Institute Genomics Platform"/>
            <consortium name="The Broad Institute Genome Sequencing Center for Infectious Disease"/>
            <person name="Wu L."/>
            <person name="Ma J."/>
        </authorList>
    </citation>
    <scope>NUCLEOTIDE SEQUENCE [LARGE SCALE GENOMIC DNA]</scope>
    <source>
        <strain evidence="4">CGMCC 4.7106</strain>
    </source>
</reference>
<feature type="compositionally biased region" description="Gly residues" evidence="1">
    <location>
        <begin position="72"/>
        <end position="81"/>
    </location>
</feature>
<feature type="signal peptide" evidence="2">
    <location>
        <begin position="1"/>
        <end position="19"/>
    </location>
</feature>
<accession>A0ABW1BKW7</accession>
<proteinExistence type="predicted"/>
<protein>
    <submittedName>
        <fullName evidence="3">Uncharacterized protein</fullName>
    </submittedName>
</protein>
<organism evidence="3 4">
    <name type="scientific">Nonomuraea harbinensis</name>
    <dbReference type="NCBI Taxonomy" id="1286938"/>
    <lineage>
        <taxon>Bacteria</taxon>
        <taxon>Bacillati</taxon>
        <taxon>Actinomycetota</taxon>
        <taxon>Actinomycetes</taxon>
        <taxon>Streptosporangiales</taxon>
        <taxon>Streptosporangiaceae</taxon>
        <taxon>Nonomuraea</taxon>
    </lineage>
</organism>
<evidence type="ECO:0000256" key="2">
    <source>
        <dbReference type="SAM" id="SignalP"/>
    </source>
</evidence>
<feature type="chain" id="PRO_5046832275" evidence="2">
    <location>
        <begin position="20"/>
        <end position="103"/>
    </location>
</feature>
<evidence type="ECO:0000313" key="4">
    <source>
        <dbReference type="Proteomes" id="UP001596096"/>
    </source>
</evidence>